<comment type="caution">
    <text evidence="2">The sequence shown here is derived from an EMBL/GenBank/DDBJ whole genome shotgun (WGS) entry which is preliminary data.</text>
</comment>
<reference evidence="2 3" key="1">
    <citation type="submission" date="2019-05" db="EMBL/GenBank/DDBJ databases">
        <title>Another draft genome of Portunus trituberculatus and its Hox gene families provides insights of decapod evolution.</title>
        <authorList>
            <person name="Jeong J.-H."/>
            <person name="Song I."/>
            <person name="Kim S."/>
            <person name="Choi T."/>
            <person name="Kim D."/>
            <person name="Ryu S."/>
            <person name="Kim W."/>
        </authorList>
    </citation>
    <scope>NUCLEOTIDE SEQUENCE [LARGE SCALE GENOMIC DNA]</scope>
    <source>
        <tissue evidence="2">Muscle</tissue>
    </source>
</reference>
<evidence type="ECO:0000313" key="2">
    <source>
        <dbReference type="EMBL" id="MPC90098.1"/>
    </source>
</evidence>
<sequence>MMWHCSPPTLPHPDIAERSGDEHISWEEVLRRDGANRREREEMGQFTNGGEKR</sequence>
<evidence type="ECO:0000256" key="1">
    <source>
        <dbReference type="SAM" id="MobiDB-lite"/>
    </source>
</evidence>
<feature type="region of interest" description="Disordered" evidence="1">
    <location>
        <begin position="1"/>
        <end position="21"/>
    </location>
</feature>
<protein>
    <submittedName>
        <fullName evidence="2">Uncharacterized protein</fullName>
    </submittedName>
</protein>
<dbReference type="EMBL" id="VSRR010083200">
    <property type="protein sequence ID" value="MPC90098.1"/>
    <property type="molecule type" value="Genomic_DNA"/>
</dbReference>
<name>A0A5B7JAZ0_PORTR</name>
<feature type="region of interest" description="Disordered" evidence="1">
    <location>
        <begin position="33"/>
        <end position="53"/>
    </location>
</feature>
<evidence type="ECO:0000313" key="3">
    <source>
        <dbReference type="Proteomes" id="UP000324222"/>
    </source>
</evidence>
<keyword evidence="3" id="KW-1185">Reference proteome</keyword>
<proteinExistence type="predicted"/>
<feature type="compositionally biased region" description="Basic and acidic residues" evidence="1">
    <location>
        <begin position="33"/>
        <end position="43"/>
    </location>
</feature>
<gene>
    <name evidence="2" type="ORF">E2C01_085065</name>
</gene>
<organism evidence="2 3">
    <name type="scientific">Portunus trituberculatus</name>
    <name type="common">Swimming crab</name>
    <name type="synonym">Neptunus trituberculatus</name>
    <dbReference type="NCBI Taxonomy" id="210409"/>
    <lineage>
        <taxon>Eukaryota</taxon>
        <taxon>Metazoa</taxon>
        <taxon>Ecdysozoa</taxon>
        <taxon>Arthropoda</taxon>
        <taxon>Crustacea</taxon>
        <taxon>Multicrustacea</taxon>
        <taxon>Malacostraca</taxon>
        <taxon>Eumalacostraca</taxon>
        <taxon>Eucarida</taxon>
        <taxon>Decapoda</taxon>
        <taxon>Pleocyemata</taxon>
        <taxon>Brachyura</taxon>
        <taxon>Eubrachyura</taxon>
        <taxon>Portunoidea</taxon>
        <taxon>Portunidae</taxon>
        <taxon>Portuninae</taxon>
        <taxon>Portunus</taxon>
    </lineage>
</organism>
<dbReference type="AlphaFoldDB" id="A0A5B7JAZ0"/>
<dbReference type="Proteomes" id="UP000324222">
    <property type="component" value="Unassembled WGS sequence"/>
</dbReference>
<accession>A0A5B7JAZ0</accession>